<feature type="transmembrane region" description="Helical" evidence="1">
    <location>
        <begin position="20"/>
        <end position="39"/>
    </location>
</feature>
<protein>
    <submittedName>
        <fullName evidence="2">Uncharacterized protein</fullName>
    </submittedName>
</protein>
<keyword evidence="1" id="KW-0472">Membrane</keyword>
<dbReference type="AlphaFoldDB" id="A0A448X9B3"/>
<proteinExistence type="predicted"/>
<accession>A0A448X9B3</accession>
<evidence type="ECO:0000256" key="1">
    <source>
        <dbReference type="SAM" id="Phobius"/>
    </source>
</evidence>
<sequence>MTTPFIAQVLLPDVSMLAAYVNYSLVAFCCGIFCFLLPIETLGRALMVSHIQISMKKLFAGLIFVIYLFF</sequence>
<evidence type="ECO:0000313" key="2">
    <source>
        <dbReference type="EMBL" id="VEL31460.1"/>
    </source>
</evidence>
<evidence type="ECO:0000313" key="3">
    <source>
        <dbReference type="Proteomes" id="UP000784294"/>
    </source>
</evidence>
<dbReference type="Proteomes" id="UP000784294">
    <property type="component" value="Unassembled WGS sequence"/>
</dbReference>
<gene>
    <name evidence="2" type="ORF">PXEA_LOCUS24900</name>
</gene>
<dbReference type="OrthoDB" id="4139357at2759"/>
<dbReference type="EMBL" id="CAAALY010122613">
    <property type="protein sequence ID" value="VEL31460.1"/>
    <property type="molecule type" value="Genomic_DNA"/>
</dbReference>
<name>A0A448X9B3_9PLAT</name>
<comment type="caution">
    <text evidence="2">The sequence shown here is derived from an EMBL/GenBank/DDBJ whole genome shotgun (WGS) entry which is preliminary data.</text>
</comment>
<keyword evidence="3" id="KW-1185">Reference proteome</keyword>
<organism evidence="2 3">
    <name type="scientific">Protopolystoma xenopodis</name>
    <dbReference type="NCBI Taxonomy" id="117903"/>
    <lineage>
        <taxon>Eukaryota</taxon>
        <taxon>Metazoa</taxon>
        <taxon>Spiralia</taxon>
        <taxon>Lophotrochozoa</taxon>
        <taxon>Platyhelminthes</taxon>
        <taxon>Monogenea</taxon>
        <taxon>Polyopisthocotylea</taxon>
        <taxon>Polystomatidea</taxon>
        <taxon>Polystomatidae</taxon>
        <taxon>Protopolystoma</taxon>
    </lineage>
</organism>
<feature type="transmembrane region" description="Helical" evidence="1">
    <location>
        <begin position="51"/>
        <end position="69"/>
    </location>
</feature>
<keyword evidence="1" id="KW-1133">Transmembrane helix</keyword>
<reference evidence="2" key="1">
    <citation type="submission" date="2018-11" db="EMBL/GenBank/DDBJ databases">
        <authorList>
            <consortium name="Pathogen Informatics"/>
        </authorList>
    </citation>
    <scope>NUCLEOTIDE SEQUENCE</scope>
</reference>
<keyword evidence="1" id="KW-0812">Transmembrane</keyword>